<gene>
    <name evidence="1" type="primary">Acey_s0015.g2695</name>
    <name evidence="1" type="ORF">Y032_0015g2695</name>
</gene>
<reference evidence="2" key="1">
    <citation type="journal article" date="2015" name="Nat. Genet.">
        <title>The genome and transcriptome of the zoonotic hookworm Ancylostoma ceylanicum identify infection-specific gene families.</title>
        <authorList>
            <person name="Schwarz E.M."/>
            <person name="Hu Y."/>
            <person name="Antoshechkin I."/>
            <person name="Miller M.M."/>
            <person name="Sternberg P.W."/>
            <person name="Aroian R.V."/>
        </authorList>
    </citation>
    <scope>NUCLEOTIDE SEQUENCE</scope>
    <source>
        <strain evidence="2">HY135</strain>
    </source>
</reference>
<name>A0A016V953_9BILA</name>
<sequence length="92" mass="10776">MGSASIFVQTDIDDAFKIRYFRNGTVPLDEAALKCVLKLAYERCIDWTEFMASTPALQKHPWIEETAFLGMYDEALRELKQEMDQEDRRNRP</sequence>
<dbReference type="EMBL" id="JARK01001351">
    <property type="protein sequence ID" value="EYC23517.1"/>
    <property type="molecule type" value="Genomic_DNA"/>
</dbReference>
<dbReference type="Proteomes" id="UP000024635">
    <property type="component" value="Unassembled WGS sequence"/>
</dbReference>
<organism evidence="1 2">
    <name type="scientific">Ancylostoma ceylanicum</name>
    <dbReference type="NCBI Taxonomy" id="53326"/>
    <lineage>
        <taxon>Eukaryota</taxon>
        <taxon>Metazoa</taxon>
        <taxon>Ecdysozoa</taxon>
        <taxon>Nematoda</taxon>
        <taxon>Chromadorea</taxon>
        <taxon>Rhabditida</taxon>
        <taxon>Rhabditina</taxon>
        <taxon>Rhabditomorpha</taxon>
        <taxon>Strongyloidea</taxon>
        <taxon>Ancylostomatidae</taxon>
        <taxon>Ancylostomatinae</taxon>
        <taxon>Ancylostoma</taxon>
    </lineage>
</organism>
<evidence type="ECO:0000313" key="2">
    <source>
        <dbReference type="Proteomes" id="UP000024635"/>
    </source>
</evidence>
<dbReference type="AlphaFoldDB" id="A0A016V953"/>
<proteinExistence type="predicted"/>
<evidence type="ECO:0000313" key="1">
    <source>
        <dbReference type="EMBL" id="EYC23517.1"/>
    </source>
</evidence>
<dbReference type="OrthoDB" id="5858280at2759"/>
<accession>A0A016V953</accession>
<keyword evidence="2" id="KW-1185">Reference proteome</keyword>
<protein>
    <submittedName>
        <fullName evidence="1">Uncharacterized protein</fullName>
    </submittedName>
</protein>
<comment type="caution">
    <text evidence="1">The sequence shown here is derived from an EMBL/GenBank/DDBJ whole genome shotgun (WGS) entry which is preliminary data.</text>
</comment>